<comment type="caution">
    <text evidence="2">The sequence shown here is derived from an EMBL/GenBank/DDBJ whole genome shotgun (WGS) entry which is preliminary data.</text>
</comment>
<evidence type="ECO:0000313" key="2">
    <source>
        <dbReference type="EMBL" id="GHI84902.1"/>
    </source>
</evidence>
<proteinExistence type="predicted"/>
<protein>
    <submittedName>
        <fullName evidence="2">Uncharacterized protein</fullName>
    </submittedName>
</protein>
<feature type="region of interest" description="Disordered" evidence="1">
    <location>
        <begin position="1"/>
        <end position="28"/>
    </location>
</feature>
<evidence type="ECO:0000256" key="1">
    <source>
        <dbReference type="SAM" id="MobiDB-lite"/>
    </source>
</evidence>
<organism evidence="2 3">
    <name type="scientific">Streptomyces xanthophaeus</name>
    <dbReference type="NCBI Taxonomy" id="67385"/>
    <lineage>
        <taxon>Bacteria</taxon>
        <taxon>Bacillati</taxon>
        <taxon>Actinomycetota</taxon>
        <taxon>Actinomycetes</taxon>
        <taxon>Kitasatosporales</taxon>
        <taxon>Streptomycetaceae</taxon>
        <taxon>Streptomyces</taxon>
    </lineage>
</organism>
<keyword evidence="3" id="KW-1185">Reference proteome</keyword>
<reference evidence="2" key="1">
    <citation type="submission" date="2020-09" db="EMBL/GenBank/DDBJ databases">
        <title>Whole genome shotgun sequence of Streptomyces xanthophaeus NBRC 12829.</title>
        <authorList>
            <person name="Komaki H."/>
            <person name="Tamura T."/>
        </authorList>
    </citation>
    <scope>NUCLEOTIDE SEQUENCE</scope>
    <source>
        <strain evidence="2">NBRC 12829</strain>
    </source>
</reference>
<dbReference type="Proteomes" id="UP000600026">
    <property type="component" value="Unassembled WGS sequence"/>
</dbReference>
<sequence length="107" mass="11418">MRRLAEVALGGADSEATDKTRGYGGTTTWGKGTAMLKSLIRTLPCRTCRASVETGGVRTLSSAGDHLTVTWHTRNCPHHIADILIASRPLHNANTPPAEPGRSTRQA</sequence>
<gene>
    <name evidence="2" type="ORF">Sxan_22660</name>
</gene>
<dbReference type="AlphaFoldDB" id="A0A919LEP6"/>
<name>A0A919LEP6_9ACTN</name>
<accession>A0A919LEP6</accession>
<evidence type="ECO:0000313" key="3">
    <source>
        <dbReference type="Proteomes" id="UP000600026"/>
    </source>
</evidence>
<dbReference type="EMBL" id="BNEE01000006">
    <property type="protein sequence ID" value="GHI84902.1"/>
    <property type="molecule type" value="Genomic_DNA"/>
</dbReference>